<evidence type="ECO:0000313" key="1">
    <source>
        <dbReference type="EMBL" id="WCL71817.1"/>
    </source>
</evidence>
<gene>
    <name evidence="1" type="ORF">PJU73_01420</name>
</gene>
<name>A0ABY7RKA2_9NEIS</name>
<organism evidence="1 2">
    <name type="scientific">Neisseria lisongii</name>
    <dbReference type="NCBI Taxonomy" id="2912188"/>
    <lineage>
        <taxon>Bacteria</taxon>
        <taxon>Pseudomonadati</taxon>
        <taxon>Pseudomonadota</taxon>
        <taxon>Betaproteobacteria</taxon>
        <taxon>Neisseriales</taxon>
        <taxon>Neisseriaceae</taxon>
        <taxon>Neisseria</taxon>
    </lineage>
</organism>
<protein>
    <submittedName>
        <fullName evidence="1">Uncharacterized protein</fullName>
    </submittedName>
</protein>
<dbReference type="EMBL" id="CP116766">
    <property type="protein sequence ID" value="WCL71817.1"/>
    <property type="molecule type" value="Genomic_DNA"/>
</dbReference>
<proteinExistence type="predicted"/>
<keyword evidence="2" id="KW-1185">Reference proteome</keyword>
<reference evidence="1 2" key="1">
    <citation type="submission" date="2023-01" db="EMBL/GenBank/DDBJ databases">
        <authorList>
            <person name="Yang C."/>
        </authorList>
    </citation>
    <scope>NUCLEOTIDE SEQUENCE [LARGE SCALE GENOMIC DNA]</scope>
    <source>
        <strain evidence="1 2">ZJ106</strain>
    </source>
</reference>
<evidence type="ECO:0000313" key="2">
    <source>
        <dbReference type="Proteomes" id="UP001221268"/>
    </source>
</evidence>
<dbReference type="RefSeq" id="WP_237091361.1">
    <property type="nucleotide sequence ID" value="NZ_CP116766.1"/>
</dbReference>
<sequence>MGAVFSGIAQPYKIVCCTETAASLFSDGLSAGIFPVKQAGAAQKTSVLAARRISAKFIVELPQGNSKTASRRQYE</sequence>
<dbReference type="Proteomes" id="UP001221268">
    <property type="component" value="Chromosome"/>
</dbReference>
<accession>A0ABY7RKA2</accession>